<reference evidence="2" key="1">
    <citation type="submission" date="2022-11" db="UniProtKB">
        <authorList>
            <consortium name="EnsemblMetazoa"/>
        </authorList>
    </citation>
    <scope>IDENTIFICATION</scope>
</reference>
<evidence type="ECO:0000256" key="1">
    <source>
        <dbReference type="SAM" id="Phobius"/>
    </source>
</evidence>
<dbReference type="AlphaFoldDB" id="A0A913ZWX3"/>
<dbReference type="EnsemblMetazoa" id="XM_038200240.1">
    <property type="protein sequence ID" value="XP_038056168.1"/>
    <property type="gene ID" value="LOC119728154"/>
</dbReference>
<feature type="transmembrane region" description="Helical" evidence="1">
    <location>
        <begin position="211"/>
        <end position="233"/>
    </location>
</feature>
<dbReference type="RefSeq" id="XP_038056168.1">
    <property type="nucleotide sequence ID" value="XM_038200240.1"/>
</dbReference>
<accession>A0A913ZWX3</accession>
<dbReference type="PANTHER" id="PTHR12242:SF49">
    <property type="entry name" value="HEADBUTT, ISOFORM E"/>
    <property type="match status" value="1"/>
</dbReference>
<feature type="transmembrane region" description="Helical" evidence="1">
    <location>
        <begin position="170"/>
        <end position="191"/>
    </location>
</feature>
<keyword evidence="1" id="KW-0812">Transmembrane</keyword>
<keyword evidence="1" id="KW-0472">Membrane</keyword>
<name>A0A913ZWX3_PATMI</name>
<sequence>MTTCIQRPKLSDFGFTTDDSSVFYRPQWSKLPLLVLAIYRVVVSLYVIGFFIGVLVLSIKSQGGASFVYLTTIAFMIFIAYNVTASVNVIWDGCIKRRNAGEELCVRHKTHWFLFSMTTNLNFLVTLVYWSALYTPMLPLIYDLTMHTLTSVVCLLDIFLTPVPIYLLHFVYPLLLGTIYLVFTLIFWAVGGFHRQPIYPFLDYTDHPGRAAGAIVGIFAAVVLMQGAVWALYKFKQWIWVRCDGGTSAPTRLRTLSAAEVEEHCIEDEKVVDEPITTGQI</sequence>
<dbReference type="RefSeq" id="XP_038056158.1">
    <property type="nucleotide sequence ID" value="XM_038200230.1"/>
</dbReference>
<dbReference type="InterPro" id="IPR049352">
    <property type="entry name" value="Rost"/>
</dbReference>
<dbReference type="GO" id="GO:0016020">
    <property type="term" value="C:membrane"/>
    <property type="evidence" value="ECO:0007669"/>
    <property type="project" value="TreeGrafter"/>
</dbReference>
<evidence type="ECO:0000313" key="3">
    <source>
        <dbReference type="Proteomes" id="UP000887568"/>
    </source>
</evidence>
<feature type="transmembrane region" description="Helical" evidence="1">
    <location>
        <begin position="33"/>
        <end position="55"/>
    </location>
</feature>
<dbReference type="EnsemblMetazoa" id="XM_038200249.1">
    <property type="protein sequence ID" value="XP_038056177.1"/>
    <property type="gene ID" value="LOC119728154"/>
</dbReference>
<proteinExistence type="predicted"/>
<feature type="transmembrane region" description="Helical" evidence="1">
    <location>
        <begin position="67"/>
        <end position="91"/>
    </location>
</feature>
<dbReference type="OrthoDB" id="419711at2759"/>
<keyword evidence="1" id="KW-1133">Transmembrane helix</keyword>
<feature type="transmembrane region" description="Helical" evidence="1">
    <location>
        <begin position="112"/>
        <end position="132"/>
    </location>
</feature>
<dbReference type="OMA" id="INVPQCG"/>
<protein>
    <submittedName>
        <fullName evidence="2">Uncharacterized protein</fullName>
    </submittedName>
</protein>
<evidence type="ECO:0000313" key="2">
    <source>
        <dbReference type="EnsemblMetazoa" id="XP_038056158.1"/>
    </source>
</evidence>
<dbReference type="Pfam" id="PF21534">
    <property type="entry name" value="Rost"/>
    <property type="match status" value="1"/>
</dbReference>
<feature type="transmembrane region" description="Helical" evidence="1">
    <location>
        <begin position="144"/>
        <end position="163"/>
    </location>
</feature>
<keyword evidence="3" id="KW-1185">Reference proteome</keyword>
<dbReference type="GeneID" id="119728154"/>
<dbReference type="RefSeq" id="XP_038056177.1">
    <property type="nucleotide sequence ID" value="XM_038200249.1"/>
</dbReference>
<organism evidence="2 3">
    <name type="scientific">Patiria miniata</name>
    <name type="common">Bat star</name>
    <name type="synonym">Asterina miniata</name>
    <dbReference type="NCBI Taxonomy" id="46514"/>
    <lineage>
        <taxon>Eukaryota</taxon>
        <taxon>Metazoa</taxon>
        <taxon>Echinodermata</taxon>
        <taxon>Eleutherozoa</taxon>
        <taxon>Asterozoa</taxon>
        <taxon>Asteroidea</taxon>
        <taxon>Valvatacea</taxon>
        <taxon>Valvatida</taxon>
        <taxon>Asterinidae</taxon>
        <taxon>Patiria</taxon>
    </lineage>
</organism>
<dbReference type="PANTHER" id="PTHR12242">
    <property type="entry name" value="OS02G0130600 PROTEIN-RELATED"/>
    <property type="match status" value="1"/>
</dbReference>
<dbReference type="EnsemblMetazoa" id="XM_038200230.1">
    <property type="protein sequence ID" value="XP_038056158.1"/>
    <property type="gene ID" value="LOC119728154"/>
</dbReference>
<dbReference type="Proteomes" id="UP000887568">
    <property type="component" value="Unplaced"/>
</dbReference>